<dbReference type="RefSeq" id="WP_020634153.1">
    <property type="nucleotide sequence ID" value="NZ_KB913032.1"/>
</dbReference>
<organism evidence="7 8">
    <name type="scientific">Amycolatopsis alba DSM 44262</name>
    <dbReference type="NCBI Taxonomy" id="1125972"/>
    <lineage>
        <taxon>Bacteria</taxon>
        <taxon>Bacillati</taxon>
        <taxon>Actinomycetota</taxon>
        <taxon>Actinomycetes</taxon>
        <taxon>Pseudonocardiales</taxon>
        <taxon>Pseudonocardiaceae</taxon>
        <taxon>Amycolatopsis</taxon>
    </lineage>
</organism>
<sequence>MTKTSTRPVQDDLGGHTDGSADILRLGNAFCDAQALLTAVELNVFGSLTAGPATEEELRERLALHGRGLRDFLQLLVALGLLETADGRYRNTEAGTRHLVPGEPGYIGDFLGGAKHFLYPVWGGLGDAVRTGKPQAGGDFEVMLNNPEMIAPYVRMMDGLMQVLGAKVIKAAGFAGRRTVVDAGGGRGNLASQLAEAHPELEITVFDREQIEPFFDEYRAEIGGSGSVRFQAGDFFRDRIPAADVVVLSHILHDWSPEERARIVENAYRAVNPGGTLVVVDRMLPDDFGHVENLVASLNMRLVTPGGSEYTIAELTGLAEAAGFRKGAVVALDENETLVELHKAANR</sequence>
<dbReference type="InterPro" id="IPR001077">
    <property type="entry name" value="COMT_C"/>
</dbReference>
<dbReference type="EMBL" id="NMQU01000006">
    <property type="protein sequence ID" value="OXM55189.1"/>
    <property type="molecule type" value="Genomic_DNA"/>
</dbReference>
<evidence type="ECO:0000259" key="6">
    <source>
        <dbReference type="Pfam" id="PF08100"/>
    </source>
</evidence>
<feature type="domain" description="O-methyltransferase C-terminal" evidence="5">
    <location>
        <begin position="122"/>
        <end position="325"/>
    </location>
</feature>
<evidence type="ECO:0000256" key="3">
    <source>
        <dbReference type="ARBA" id="ARBA00022691"/>
    </source>
</evidence>
<dbReference type="Proteomes" id="UP000215563">
    <property type="component" value="Unassembled WGS sequence"/>
</dbReference>
<keyword evidence="3" id="KW-0949">S-adenosyl-L-methionine</keyword>
<feature type="domain" description="O-methyltransferase dimerisation" evidence="6">
    <location>
        <begin position="26"/>
        <end position="100"/>
    </location>
</feature>
<name>A0A229S921_AMYAL</name>
<dbReference type="GO" id="GO:0046983">
    <property type="term" value="F:protein dimerization activity"/>
    <property type="evidence" value="ECO:0007669"/>
    <property type="project" value="InterPro"/>
</dbReference>
<dbReference type="Gene3D" id="3.40.50.150">
    <property type="entry name" value="Vaccinia Virus protein VP39"/>
    <property type="match status" value="1"/>
</dbReference>
<dbReference type="InterPro" id="IPR036390">
    <property type="entry name" value="WH_DNA-bd_sf"/>
</dbReference>
<dbReference type="PANTHER" id="PTHR43712:SF2">
    <property type="entry name" value="O-METHYLTRANSFERASE CICE"/>
    <property type="match status" value="1"/>
</dbReference>
<reference evidence="7 8" key="1">
    <citation type="submission" date="2017-07" db="EMBL/GenBank/DDBJ databases">
        <title>Amycolatopsis alba DSM 44262 Genome sequencing and assembly.</title>
        <authorList>
            <person name="Kaur N."/>
            <person name="Mayilraj S."/>
        </authorList>
    </citation>
    <scope>NUCLEOTIDE SEQUENCE [LARGE SCALE GENOMIC DNA]</scope>
    <source>
        <strain evidence="7 8">DSM 44262</strain>
    </source>
</reference>
<dbReference type="InterPro" id="IPR016461">
    <property type="entry name" value="COMT-like"/>
</dbReference>
<dbReference type="Pfam" id="PF08100">
    <property type="entry name" value="Dimerisation"/>
    <property type="match status" value="1"/>
</dbReference>
<feature type="active site" description="Proton acceptor" evidence="4">
    <location>
        <position position="253"/>
    </location>
</feature>
<keyword evidence="1 7" id="KW-0489">Methyltransferase</keyword>
<dbReference type="InterPro" id="IPR012967">
    <property type="entry name" value="COMT_dimerisation"/>
</dbReference>
<dbReference type="Gene3D" id="1.10.10.10">
    <property type="entry name" value="Winged helix-like DNA-binding domain superfamily/Winged helix DNA-binding domain"/>
    <property type="match status" value="1"/>
</dbReference>
<dbReference type="InterPro" id="IPR036388">
    <property type="entry name" value="WH-like_DNA-bd_sf"/>
</dbReference>
<dbReference type="GO" id="GO:0008171">
    <property type="term" value="F:O-methyltransferase activity"/>
    <property type="evidence" value="ECO:0007669"/>
    <property type="project" value="InterPro"/>
</dbReference>
<dbReference type="Pfam" id="PF00891">
    <property type="entry name" value="Methyltransf_2"/>
    <property type="match status" value="1"/>
</dbReference>
<dbReference type="OrthoDB" id="582216at2"/>
<protein>
    <submittedName>
        <fullName evidence="7">Methyltransferase</fullName>
    </submittedName>
</protein>
<dbReference type="GO" id="GO:0032259">
    <property type="term" value="P:methylation"/>
    <property type="evidence" value="ECO:0007669"/>
    <property type="project" value="UniProtKB-KW"/>
</dbReference>
<dbReference type="AlphaFoldDB" id="A0A229S921"/>
<evidence type="ECO:0000313" key="8">
    <source>
        <dbReference type="Proteomes" id="UP000215563"/>
    </source>
</evidence>
<evidence type="ECO:0000256" key="2">
    <source>
        <dbReference type="ARBA" id="ARBA00022679"/>
    </source>
</evidence>
<evidence type="ECO:0000259" key="5">
    <source>
        <dbReference type="Pfam" id="PF00891"/>
    </source>
</evidence>
<dbReference type="CDD" id="cd02440">
    <property type="entry name" value="AdoMet_MTases"/>
    <property type="match status" value="1"/>
</dbReference>
<proteinExistence type="predicted"/>
<dbReference type="PANTHER" id="PTHR43712">
    <property type="entry name" value="PUTATIVE (AFU_ORTHOLOGUE AFUA_4G14580)-RELATED"/>
    <property type="match status" value="1"/>
</dbReference>
<dbReference type="InterPro" id="IPR029063">
    <property type="entry name" value="SAM-dependent_MTases_sf"/>
</dbReference>
<gene>
    <name evidence="7" type="ORF">CFP75_01405</name>
</gene>
<evidence type="ECO:0000256" key="4">
    <source>
        <dbReference type="PIRSR" id="PIRSR005739-1"/>
    </source>
</evidence>
<keyword evidence="2 7" id="KW-0808">Transferase</keyword>
<dbReference type="SUPFAM" id="SSF53335">
    <property type="entry name" value="S-adenosyl-L-methionine-dependent methyltransferases"/>
    <property type="match status" value="1"/>
</dbReference>
<dbReference type="PIRSF" id="PIRSF005739">
    <property type="entry name" value="O-mtase"/>
    <property type="match status" value="1"/>
</dbReference>
<evidence type="ECO:0000313" key="7">
    <source>
        <dbReference type="EMBL" id="OXM55189.1"/>
    </source>
</evidence>
<evidence type="ECO:0000256" key="1">
    <source>
        <dbReference type="ARBA" id="ARBA00022603"/>
    </source>
</evidence>
<accession>A0A229S921</accession>
<keyword evidence="8" id="KW-1185">Reference proteome</keyword>
<comment type="caution">
    <text evidence="7">The sequence shown here is derived from an EMBL/GenBank/DDBJ whole genome shotgun (WGS) entry which is preliminary data.</text>
</comment>
<dbReference type="SUPFAM" id="SSF46785">
    <property type="entry name" value="Winged helix' DNA-binding domain"/>
    <property type="match status" value="1"/>
</dbReference>
<dbReference type="PROSITE" id="PS51683">
    <property type="entry name" value="SAM_OMT_II"/>
    <property type="match status" value="1"/>
</dbReference>